<dbReference type="PANTHER" id="PTHR30026">
    <property type="entry name" value="OUTER MEMBRANE PROTEIN TOLC"/>
    <property type="match status" value="1"/>
</dbReference>
<comment type="caution">
    <text evidence="6">The sequence shown here is derived from an EMBL/GenBank/DDBJ whole genome shotgun (WGS) entry which is preliminary data.</text>
</comment>
<dbReference type="SUPFAM" id="SSF56954">
    <property type="entry name" value="Outer membrane efflux proteins (OEP)"/>
    <property type="match status" value="1"/>
</dbReference>
<reference evidence="6 7" key="1">
    <citation type="submission" date="2020-02" db="EMBL/GenBank/DDBJ databases">
        <authorList>
            <person name="Kim M.K."/>
        </authorList>
    </citation>
    <scope>NUCLEOTIDE SEQUENCE [LARGE SCALE GENOMIC DNA]</scope>
    <source>
        <strain evidence="6 7">BT327</strain>
    </source>
</reference>
<dbReference type="InterPro" id="IPR051906">
    <property type="entry name" value="TolC-like"/>
</dbReference>
<keyword evidence="2" id="KW-1134">Transmembrane beta strand</keyword>
<dbReference type="GO" id="GO:1990281">
    <property type="term" value="C:efflux pump complex"/>
    <property type="evidence" value="ECO:0007669"/>
    <property type="project" value="TreeGrafter"/>
</dbReference>
<evidence type="ECO:0000256" key="1">
    <source>
        <dbReference type="ARBA" id="ARBA00004442"/>
    </source>
</evidence>
<dbReference type="RefSeq" id="WP_163915372.1">
    <property type="nucleotide sequence ID" value="NZ_JAAGWD010000005.1"/>
</dbReference>
<dbReference type="EMBL" id="JAAGWD010000005">
    <property type="protein sequence ID" value="NEM98478.1"/>
    <property type="molecule type" value="Genomic_DNA"/>
</dbReference>
<name>A0A6B3LXD8_9BACT</name>
<protein>
    <submittedName>
        <fullName evidence="6">TolC family protein</fullName>
    </submittedName>
</protein>
<comment type="subcellular location">
    <subcellularLocation>
        <location evidence="1">Cell outer membrane</location>
    </subcellularLocation>
</comment>
<dbReference type="GO" id="GO:0015562">
    <property type="term" value="F:efflux transmembrane transporter activity"/>
    <property type="evidence" value="ECO:0007669"/>
    <property type="project" value="InterPro"/>
</dbReference>
<evidence type="ECO:0000256" key="4">
    <source>
        <dbReference type="ARBA" id="ARBA00023136"/>
    </source>
</evidence>
<keyword evidence="3" id="KW-0812">Transmembrane</keyword>
<dbReference type="GO" id="GO:0015288">
    <property type="term" value="F:porin activity"/>
    <property type="evidence" value="ECO:0007669"/>
    <property type="project" value="TreeGrafter"/>
</dbReference>
<dbReference type="PANTHER" id="PTHR30026:SF20">
    <property type="entry name" value="OUTER MEMBRANE PROTEIN TOLC"/>
    <property type="match status" value="1"/>
</dbReference>
<keyword evidence="4" id="KW-0472">Membrane</keyword>
<evidence type="ECO:0000313" key="7">
    <source>
        <dbReference type="Proteomes" id="UP000474777"/>
    </source>
</evidence>
<sequence length="434" mass="49811">MLVTKKYTSEIPLLRGVRGGLIATIALLLTIVPALAQTQQPQVMNLDSVLQRISKQNPMLQMYDTRAKAMDAYAEGAKSWMAPMVGGGLYMNPYPGAEVMDAGDKGAYMITAEQSIPNPAKLRAKEKYMKSRAAIESSGRNVTYNELRAQAKTAYYNWVVLEKKIDALQDNRKIMDYMLKLARIRYPYNQGRLGSIYKAEARMHEVDNMIEMTERQITQQNITLNTLMNLPREQRYKIDTTIVQHQHMLPTIDTTYLAAARSDVQRIDRSIESMRLNVQLEKLERKPDFSIQFEHMYPKSDMMPQQFSAMAMVSIPIAPWSSKMYKANTKAMNLEINAMQQEREAILAEAQGMAQSMALEATALHHHLENYKNKILPALKKNYDVTMLAYEQNSAQLPEVIDAWEALNMAQMDYLNDLQQYYQMVVNYEKEIEK</sequence>
<keyword evidence="7" id="KW-1185">Reference proteome</keyword>
<keyword evidence="5" id="KW-0998">Cell outer membrane</keyword>
<dbReference type="GO" id="GO:0009279">
    <property type="term" value="C:cell outer membrane"/>
    <property type="evidence" value="ECO:0007669"/>
    <property type="project" value="UniProtKB-SubCell"/>
</dbReference>
<dbReference type="Gene3D" id="1.20.1600.10">
    <property type="entry name" value="Outer membrane efflux proteins (OEP)"/>
    <property type="match status" value="1"/>
</dbReference>
<evidence type="ECO:0000313" key="6">
    <source>
        <dbReference type="EMBL" id="NEM98478.1"/>
    </source>
</evidence>
<proteinExistence type="predicted"/>
<organism evidence="6 7">
    <name type="scientific">Pontibacter burrus</name>
    <dbReference type="NCBI Taxonomy" id="2704466"/>
    <lineage>
        <taxon>Bacteria</taxon>
        <taxon>Pseudomonadati</taxon>
        <taxon>Bacteroidota</taxon>
        <taxon>Cytophagia</taxon>
        <taxon>Cytophagales</taxon>
        <taxon>Hymenobacteraceae</taxon>
        <taxon>Pontibacter</taxon>
    </lineage>
</organism>
<accession>A0A6B3LXD8</accession>
<evidence type="ECO:0000256" key="5">
    <source>
        <dbReference type="ARBA" id="ARBA00023237"/>
    </source>
</evidence>
<evidence type="ECO:0000256" key="3">
    <source>
        <dbReference type="ARBA" id="ARBA00022692"/>
    </source>
</evidence>
<evidence type="ECO:0000256" key="2">
    <source>
        <dbReference type="ARBA" id="ARBA00022452"/>
    </source>
</evidence>
<dbReference type="AlphaFoldDB" id="A0A6B3LXD8"/>
<dbReference type="Proteomes" id="UP000474777">
    <property type="component" value="Unassembled WGS sequence"/>
</dbReference>
<gene>
    <name evidence="6" type="ORF">GXP69_12305</name>
</gene>